<keyword evidence="5" id="KW-1003">Cell membrane</keyword>
<organism evidence="6 7">
    <name type="scientific">Thermosulfurimonas marina</name>
    <dbReference type="NCBI Taxonomy" id="2047767"/>
    <lineage>
        <taxon>Bacteria</taxon>
        <taxon>Pseudomonadati</taxon>
        <taxon>Thermodesulfobacteriota</taxon>
        <taxon>Thermodesulfobacteria</taxon>
        <taxon>Thermodesulfobacteriales</taxon>
        <taxon>Thermodesulfobacteriaceae</taxon>
        <taxon>Thermosulfurimonas</taxon>
    </lineage>
</organism>
<gene>
    <name evidence="5 6" type="primary">tatC</name>
    <name evidence="6" type="ORF">FVE67_07930</name>
</gene>
<dbReference type="PANTHER" id="PTHR30371">
    <property type="entry name" value="SEC-INDEPENDENT PROTEIN TRANSLOCASE PROTEIN TATC"/>
    <property type="match status" value="1"/>
</dbReference>
<dbReference type="Proteomes" id="UP000501253">
    <property type="component" value="Chromosome"/>
</dbReference>
<dbReference type="PRINTS" id="PR01840">
    <property type="entry name" value="TATCFAMILY"/>
</dbReference>
<evidence type="ECO:0000256" key="4">
    <source>
        <dbReference type="ARBA" id="ARBA00023136"/>
    </source>
</evidence>
<evidence type="ECO:0000256" key="1">
    <source>
        <dbReference type="ARBA" id="ARBA00004141"/>
    </source>
</evidence>
<comment type="subunit">
    <text evidence="5">Forms a complex with TatA.</text>
</comment>
<dbReference type="GO" id="GO:0043953">
    <property type="term" value="P:protein transport by the Tat complex"/>
    <property type="evidence" value="ECO:0007669"/>
    <property type="project" value="UniProtKB-UniRule"/>
</dbReference>
<dbReference type="NCBIfam" id="TIGR00945">
    <property type="entry name" value="tatC"/>
    <property type="match status" value="1"/>
</dbReference>
<keyword evidence="7" id="KW-1185">Reference proteome</keyword>
<comment type="similarity">
    <text evidence="5">Belongs to the TatC family.</text>
</comment>
<evidence type="ECO:0000313" key="7">
    <source>
        <dbReference type="Proteomes" id="UP000501253"/>
    </source>
</evidence>
<dbReference type="PANTHER" id="PTHR30371:SF0">
    <property type="entry name" value="SEC-INDEPENDENT PROTEIN TRANSLOCASE PROTEIN TATC, CHLOROPLASTIC-RELATED"/>
    <property type="match status" value="1"/>
</dbReference>
<keyword evidence="3 5" id="KW-1133">Transmembrane helix</keyword>
<keyword evidence="5" id="KW-0653">Protein transport</keyword>
<dbReference type="GO" id="GO:0033281">
    <property type="term" value="C:TAT protein transport complex"/>
    <property type="evidence" value="ECO:0007669"/>
    <property type="project" value="UniProtKB-UniRule"/>
</dbReference>
<dbReference type="GO" id="GO:0009977">
    <property type="term" value="F:proton motive force dependent protein transmembrane transporter activity"/>
    <property type="evidence" value="ECO:0007669"/>
    <property type="project" value="TreeGrafter"/>
</dbReference>
<dbReference type="Pfam" id="PF00902">
    <property type="entry name" value="TatC"/>
    <property type="match status" value="1"/>
</dbReference>
<proteinExistence type="inferred from homology"/>
<protein>
    <recommendedName>
        <fullName evidence="5">Sec-independent protein translocase protein TatC</fullName>
    </recommendedName>
</protein>
<comment type="subcellular location">
    <subcellularLocation>
        <location evidence="5">Cell membrane</location>
        <topology evidence="5">Multi-pass membrane protein</topology>
    </subcellularLocation>
    <subcellularLocation>
        <location evidence="1">Membrane</location>
        <topology evidence="1">Multi-pass membrane protein</topology>
    </subcellularLocation>
</comment>
<comment type="caution">
    <text evidence="5">Lacks conserved residue(s) required for the propagation of feature annotation.</text>
</comment>
<comment type="function">
    <text evidence="5">Part of the twin-arginine translocation (Tat) system that transports large folded proteins containing a characteristic twin-arginine motif in their signal peptide across membranes.</text>
</comment>
<feature type="transmembrane region" description="Helical" evidence="5">
    <location>
        <begin position="176"/>
        <end position="205"/>
    </location>
</feature>
<dbReference type="HAMAP" id="MF_00902">
    <property type="entry name" value="TatC"/>
    <property type="match status" value="1"/>
</dbReference>
<keyword evidence="2 5" id="KW-0812">Transmembrane</keyword>
<feature type="transmembrane region" description="Helical" evidence="5">
    <location>
        <begin position="239"/>
        <end position="259"/>
    </location>
</feature>
<name>A0A6H1WU27_9BACT</name>
<feature type="transmembrane region" description="Helical" evidence="5">
    <location>
        <begin position="90"/>
        <end position="111"/>
    </location>
</feature>
<keyword evidence="5" id="KW-0813">Transport</keyword>
<feature type="transmembrane region" description="Helical" evidence="5">
    <location>
        <begin position="217"/>
        <end position="233"/>
    </location>
</feature>
<accession>A0A6H1WU27</accession>
<keyword evidence="4 5" id="KW-0472">Membrane</keyword>
<feature type="transmembrane region" description="Helical" evidence="5">
    <location>
        <begin position="132"/>
        <end position="156"/>
    </location>
</feature>
<evidence type="ECO:0000313" key="6">
    <source>
        <dbReference type="EMBL" id="QJA06725.1"/>
    </source>
</evidence>
<evidence type="ECO:0000256" key="5">
    <source>
        <dbReference type="HAMAP-Rule" id="MF_00902"/>
    </source>
</evidence>
<keyword evidence="5" id="KW-0811">Translocation</keyword>
<evidence type="ECO:0000256" key="3">
    <source>
        <dbReference type="ARBA" id="ARBA00022989"/>
    </source>
</evidence>
<evidence type="ECO:0000256" key="2">
    <source>
        <dbReference type="ARBA" id="ARBA00022692"/>
    </source>
</evidence>
<dbReference type="KEGG" id="tmai:FVE67_07930"/>
<dbReference type="EMBL" id="CP042909">
    <property type="protein sequence ID" value="QJA06725.1"/>
    <property type="molecule type" value="Genomic_DNA"/>
</dbReference>
<dbReference type="GO" id="GO:0065002">
    <property type="term" value="P:intracellular protein transmembrane transport"/>
    <property type="evidence" value="ECO:0007669"/>
    <property type="project" value="TreeGrafter"/>
</dbReference>
<sequence length="263" mass="29310">MGPGKPSPRNGGFDTERVIQKSPEEDQNLPLTAHLVELRERLLKSLVAWMAASALSYWKLEPLLRFLLKPLRAALPPEGKIMFIAYQEAFFTYLKIALVFGALWASPYILYQAWAFVAPGLYPHEKRFARPLILASCVAFLGGAAFAYFLVFPRAFPFLARFGGELLEFKPVFRDYVSFALRMLVVFGLCFEVPVALAVAGKLGVVKARTLSRARPYAIVGAFVVAAILTPTPDVVNQLFLALPLVFLYEASILVVWLLEPRA</sequence>
<dbReference type="InterPro" id="IPR002033">
    <property type="entry name" value="TatC"/>
</dbReference>
<reference evidence="6 7" key="1">
    <citation type="submission" date="2019-08" db="EMBL/GenBank/DDBJ databases">
        <title>Complete genome sequence of Thermosulfurimonas marina SU872T, an anaerobic thermophilic chemolithoautotrophic bacterium isolated from a shallow marine hydrothermal vent.</title>
        <authorList>
            <person name="Allioux M."/>
            <person name="Jebbar M."/>
            <person name="Slobodkina G."/>
            <person name="Slobodkin A."/>
            <person name="Moalic Y."/>
            <person name="Frolova A."/>
            <person name="Shao Z."/>
            <person name="Alain K."/>
        </authorList>
    </citation>
    <scope>NUCLEOTIDE SEQUENCE [LARGE SCALE GENOMIC DNA]</scope>
    <source>
        <strain evidence="6 7">SU872</strain>
    </source>
</reference>
<dbReference type="AlphaFoldDB" id="A0A6H1WU27"/>